<dbReference type="RefSeq" id="WP_136531047.1">
    <property type="nucleotide sequence ID" value="NZ_STGX01000014.1"/>
</dbReference>
<dbReference type="Pfam" id="PF04149">
    <property type="entry name" value="DUF397"/>
    <property type="match status" value="1"/>
</dbReference>
<organism evidence="2 3">
    <name type="scientific">Glycomyces paridis</name>
    <dbReference type="NCBI Taxonomy" id="2126555"/>
    <lineage>
        <taxon>Bacteria</taxon>
        <taxon>Bacillati</taxon>
        <taxon>Actinomycetota</taxon>
        <taxon>Actinomycetes</taxon>
        <taxon>Glycomycetales</taxon>
        <taxon>Glycomycetaceae</taxon>
        <taxon>Glycomyces</taxon>
    </lineage>
</organism>
<keyword evidence="3" id="KW-1185">Reference proteome</keyword>
<dbReference type="OrthoDB" id="4301277at2"/>
<evidence type="ECO:0000259" key="1">
    <source>
        <dbReference type="Pfam" id="PF04149"/>
    </source>
</evidence>
<proteinExistence type="predicted"/>
<protein>
    <submittedName>
        <fullName evidence="2">DUF397 domain-containing protein</fullName>
    </submittedName>
</protein>
<evidence type="ECO:0000313" key="3">
    <source>
        <dbReference type="Proteomes" id="UP000305792"/>
    </source>
</evidence>
<accession>A0A4S8P857</accession>
<dbReference type="InterPro" id="IPR007278">
    <property type="entry name" value="DUF397"/>
</dbReference>
<comment type="caution">
    <text evidence="2">The sequence shown here is derived from an EMBL/GenBank/DDBJ whole genome shotgun (WGS) entry which is preliminary data.</text>
</comment>
<dbReference type="AlphaFoldDB" id="A0A4S8P857"/>
<sequence>MLTSEWKKASRSSNQGGNCVAARVFGTDVQVRDTKLGRISPILSASPADWAALLGGLRR</sequence>
<dbReference type="Proteomes" id="UP000305792">
    <property type="component" value="Unassembled WGS sequence"/>
</dbReference>
<name>A0A4S8P857_9ACTN</name>
<gene>
    <name evidence="2" type="ORF">E9998_17805</name>
</gene>
<dbReference type="EMBL" id="STGX01000014">
    <property type="protein sequence ID" value="THV26418.1"/>
    <property type="molecule type" value="Genomic_DNA"/>
</dbReference>
<feature type="domain" description="DUF397" evidence="1">
    <location>
        <begin position="5"/>
        <end position="58"/>
    </location>
</feature>
<evidence type="ECO:0000313" key="2">
    <source>
        <dbReference type="EMBL" id="THV26418.1"/>
    </source>
</evidence>
<reference evidence="2 3" key="1">
    <citation type="journal article" date="2018" name="Int. J. Syst. Evol. Microbiol.">
        <title>Glycomyces paridis sp. nov., isolated from the medicinal plant Paris polyphylla.</title>
        <authorList>
            <person name="Fang X.M."/>
            <person name="Bai J.L."/>
            <person name="Su J."/>
            <person name="Zhao L.L."/>
            <person name="Liu H.Y."/>
            <person name="Ma B.P."/>
            <person name="Zhang Y.Q."/>
            <person name="Yu L.Y."/>
        </authorList>
    </citation>
    <scope>NUCLEOTIDE SEQUENCE [LARGE SCALE GENOMIC DNA]</scope>
    <source>
        <strain evidence="2 3">CPCC 204357</strain>
    </source>
</reference>